<dbReference type="SUPFAM" id="SSF52172">
    <property type="entry name" value="CheY-like"/>
    <property type="match status" value="1"/>
</dbReference>
<dbReference type="NCBIfam" id="TIGR00229">
    <property type="entry name" value="sensory_box"/>
    <property type="match status" value="1"/>
</dbReference>
<gene>
    <name evidence="7" type="ORF">ASZ90_012389</name>
</gene>
<organism evidence="7">
    <name type="scientific">hydrocarbon metagenome</name>
    <dbReference type="NCBI Taxonomy" id="938273"/>
    <lineage>
        <taxon>unclassified sequences</taxon>
        <taxon>metagenomes</taxon>
        <taxon>ecological metagenomes</taxon>
    </lineage>
</organism>
<evidence type="ECO:0000256" key="1">
    <source>
        <dbReference type="ARBA" id="ARBA00023012"/>
    </source>
</evidence>
<feature type="domain" description="Response regulatory" evidence="5">
    <location>
        <begin position="6"/>
        <end position="121"/>
    </location>
</feature>
<keyword evidence="2" id="KW-0805">Transcription regulation</keyword>
<keyword evidence="4" id="KW-0804">Transcription</keyword>
<dbReference type="GO" id="GO:0032993">
    <property type="term" value="C:protein-DNA complex"/>
    <property type="evidence" value="ECO:0007669"/>
    <property type="project" value="TreeGrafter"/>
</dbReference>
<comment type="caution">
    <text evidence="7">The sequence shown here is derived from an EMBL/GenBank/DDBJ whole genome shotgun (WGS) entry which is preliminary data.</text>
</comment>
<dbReference type="InterPro" id="IPR001610">
    <property type="entry name" value="PAC"/>
</dbReference>
<dbReference type="PANTHER" id="PTHR48111:SF22">
    <property type="entry name" value="REGULATOR OF RPOS"/>
    <property type="match status" value="1"/>
</dbReference>
<accession>A0A0W8FC04</accession>
<reference evidence="7" key="1">
    <citation type="journal article" date="2015" name="Proc. Natl. Acad. Sci. U.S.A.">
        <title>Networks of energetic and metabolic interactions define dynamics in microbial communities.</title>
        <authorList>
            <person name="Embree M."/>
            <person name="Liu J.K."/>
            <person name="Al-Bassam M.M."/>
            <person name="Zengler K."/>
        </authorList>
    </citation>
    <scope>NUCLEOTIDE SEQUENCE</scope>
</reference>
<dbReference type="Pfam" id="PF13426">
    <property type="entry name" value="PAS_9"/>
    <property type="match status" value="1"/>
</dbReference>
<dbReference type="SMART" id="SM00086">
    <property type="entry name" value="PAC"/>
    <property type="match status" value="1"/>
</dbReference>
<evidence type="ECO:0000256" key="3">
    <source>
        <dbReference type="ARBA" id="ARBA00023125"/>
    </source>
</evidence>
<dbReference type="GO" id="GO:0000976">
    <property type="term" value="F:transcription cis-regulatory region binding"/>
    <property type="evidence" value="ECO:0007669"/>
    <property type="project" value="TreeGrafter"/>
</dbReference>
<dbReference type="PANTHER" id="PTHR48111">
    <property type="entry name" value="REGULATOR OF RPOS"/>
    <property type="match status" value="1"/>
</dbReference>
<evidence type="ECO:0000259" key="6">
    <source>
        <dbReference type="PROSITE" id="PS50113"/>
    </source>
</evidence>
<feature type="domain" description="PAC" evidence="6">
    <location>
        <begin position="211"/>
        <end position="261"/>
    </location>
</feature>
<dbReference type="SMART" id="SM00448">
    <property type="entry name" value="REC"/>
    <property type="match status" value="1"/>
</dbReference>
<dbReference type="SUPFAM" id="SSF55785">
    <property type="entry name" value="PYP-like sensor domain (PAS domain)"/>
    <property type="match status" value="1"/>
</dbReference>
<dbReference type="InterPro" id="IPR011006">
    <property type="entry name" value="CheY-like_superfamily"/>
</dbReference>
<dbReference type="CDD" id="cd00130">
    <property type="entry name" value="PAS"/>
    <property type="match status" value="1"/>
</dbReference>
<keyword evidence="3" id="KW-0238">DNA-binding</keyword>
<dbReference type="AlphaFoldDB" id="A0A0W8FC04"/>
<keyword evidence="1" id="KW-0902">Two-component regulatory system</keyword>
<evidence type="ECO:0000259" key="5">
    <source>
        <dbReference type="PROSITE" id="PS50110"/>
    </source>
</evidence>
<dbReference type="Gene3D" id="3.30.450.20">
    <property type="entry name" value="PAS domain"/>
    <property type="match status" value="1"/>
</dbReference>
<evidence type="ECO:0008006" key="8">
    <source>
        <dbReference type="Google" id="ProtNLM"/>
    </source>
</evidence>
<dbReference type="GO" id="GO:0006355">
    <property type="term" value="P:regulation of DNA-templated transcription"/>
    <property type="evidence" value="ECO:0007669"/>
    <property type="project" value="TreeGrafter"/>
</dbReference>
<dbReference type="EMBL" id="LNQE01001414">
    <property type="protein sequence ID" value="KUG17907.1"/>
    <property type="molecule type" value="Genomic_DNA"/>
</dbReference>
<dbReference type="InterPro" id="IPR001789">
    <property type="entry name" value="Sig_transdc_resp-reg_receiver"/>
</dbReference>
<dbReference type="Gene3D" id="3.40.50.2300">
    <property type="match status" value="1"/>
</dbReference>
<dbReference type="GO" id="GO:0000156">
    <property type="term" value="F:phosphorelay response regulator activity"/>
    <property type="evidence" value="ECO:0007669"/>
    <property type="project" value="TreeGrafter"/>
</dbReference>
<dbReference type="PROSITE" id="PS50113">
    <property type="entry name" value="PAC"/>
    <property type="match status" value="1"/>
</dbReference>
<evidence type="ECO:0000256" key="4">
    <source>
        <dbReference type="ARBA" id="ARBA00023163"/>
    </source>
</evidence>
<dbReference type="CDD" id="cd00156">
    <property type="entry name" value="REC"/>
    <property type="match status" value="1"/>
</dbReference>
<dbReference type="Pfam" id="PF00072">
    <property type="entry name" value="Response_reg"/>
    <property type="match status" value="1"/>
</dbReference>
<evidence type="ECO:0000313" key="7">
    <source>
        <dbReference type="EMBL" id="KUG17907.1"/>
    </source>
</evidence>
<dbReference type="InterPro" id="IPR039420">
    <property type="entry name" value="WalR-like"/>
</dbReference>
<dbReference type="InterPro" id="IPR035965">
    <property type="entry name" value="PAS-like_dom_sf"/>
</dbReference>
<name>A0A0W8FC04_9ZZZZ</name>
<protein>
    <recommendedName>
        <fullName evidence="8">PAS domain S-box protein</fullName>
    </recommendedName>
</protein>
<dbReference type="InterPro" id="IPR000014">
    <property type="entry name" value="PAS"/>
</dbReference>
<dbReference type="GO" id="GO:0005829">
    <property type="term" value="C:cytosol"/>
    <property type="evidence" value="ECO:0007669"/>
    <property type="project" value="TreeGrafter"/>
</dbReference>
<dbReference type="PROSITE" id="PS50110">
    <property type="entry name" value="RESPONSE_REGULATORY"/>
    <property type="match status" value="1"/>
</dbReference>
<dbReference type="SMART" id="SM00091">
    <property type="entry name" value="PAS"/>
    <property type="match status" value="1"/>
</dbReference>
<proteinExistence type="predicted"/>
<sequence>MAGPYRILIIEDDPEHAELIKMGFRRHDEFFLNFAATGENGLEMISQDRYDLISVDLVLPGIGGLDVLVRIRRLDPDIPVVMVSGHGTTEMAVVAFENRATKYVVKSLESFKSLPYVFENLIQEARFKANERQMRECIERSERIHRNVVENALAGIYILQEGVFKLVNPRLGEIFGCSADSLQGMPFWQLITPDDIQCAIRLEKDRQSGVPIYESRVLRKDGTCRWIEFRTMPIEHEGQRAVLGNLLDITDRKEREIEILRANRELEAMDRISEIFFSSKEDLDKVLADSLAFIVSGAGGADVGGIFLQENRGLVLRALHGSVEVLIEFVNDIQAGCDLLGKPLVHEVKDGSRGCWVSAPIISGAQKKGALVLACEELECLHFLERASLRIGYILDRSEKPPTVLSENEIEVMKYAW</sequence>
<dbReference type="InterPro" id="IPR000700">
    <property type="entry name" value="PAS-assoc_C"/>
</dbReference>
<evidence type="ECO:0000256" key="2">
    <source>
        <dbReference type="ARBA" id="ARBA00023015"/>
    </source>
</evidence>